<gene>
    <name evidence="2" type="ORF">SAMN05421721_10161</name>
</gene>
<dbReference type="InterPro" id="IPR017469">
    <property type="entry name" value="PEP-CTERM_FemAB-rel"/>
</dbReference>
<sequence length="354" mass="40030">MTEARPRPQGPAGLTVRRLDAAAEPAWEAFVQACPEATFFHRAGWRRVLEQAFGHPGHYLYAESGGRIRGVLPLGHVKTLLFGNALISVPFCVYGGVAAEDAEAEGALIQAARDLAESLQVDYLELRHRQRRLPQWPCKDDLYVTFRKAIDPDPEVNLKAIPRKQRAMVRKGMQRGLISEEEGGIERFFPIYADSVRRLGTPVFPRRYFRALMDTFGDAARVTTVHHQGRPVSSVLSFLFRDEVLPYYGGGTAEARGLAAFDFLYWEVMRRAAGAGCRVFDYGRSKRGTGSFQFKKNWGFEPEPLYYEYHLVRARAIPEINPLNPRYRLFIQGWKRLPTPVANVLGPYLSRGLG</sequence>
<evidence type="ECO:0000259" key="1">
    <source>
        <dbReference type="Pfam" id="PF13480"/>
    </source>
</evidence>
<dbReference type="Pfam" id="PF13480">
    <property type="entry name" value="Acetyltransf_6"/>
    <property type="match status" value="1"/>
</dbReference>
<protein>
    <submittedName>
        <fullName evidence="2">FemAB-related protein, PEP-CTERM system-associated</fullName>
    </submittedName>
</protein>
<dbReference type="NCBIfam" id="TIGR03019">
    <property type="entry name" value="pepcterm_femAB"/>
    <property type="match status" value="1"/>
</dbReference>
<dbReference type="RefSeq" id="WP_090483213.1">
    <property type="nucleotide sequence ID" value="NZ_FOUO01000001.1"/>
</dbReference>
<organism evidence="2 3">
    <name type="scientific">Ectothiorhodospira mobilis</name>
    <dbReference type="NCBI Taxonomy" id="195064"/>
    <lineage>
        <taxon>Bacteria</taxon>
        <taxon>Pseudomonadati</taxon>
        <taxon>Pseudomonadota</taxon>
        <taxon>Gammaproteobacteria</taxon>
        <taxon>Chromatiales</taxon>
        <taxon>Ectothiorhodospiraceae</taxon>
        <taxon>Ectothiorhodospira</taxon>
    </lineage>
</organism>
<accession>A0A1I4P8A3</accession>
<dbReference type="OrthoDB" id="9773932at2"/>
<evidence type="ECO:0000313" key="2">
    <source>
        <dbReference type="EMBL" id="SFM23939.1"/>
    </source>
</evidence>
<dbReference type="PANTHER" id="PTHR36174">
    <property type="entry name" value="LIPID II:GLYCINE GLYCYLTRANSFERASE"/>
    <property type="match status" value="1"/>
</dbReference>
<proteinExistence type="predicted"/>
<name>A0A1I4P8A3_ECTMO</name>
<dbReference type="PANTHER" id="PTHR36174:SF1">
    <property type="entry name" value="LIPID II:GLYCINE GLYCYLTRANSFERASE"/>
    <property type="match status" value="1"/>
</dbReference>
<dbReference type="AlphaFoldDB" id="A0A1I4P8A3"/>
<dbReference type="InterPro" id="IPR016181">
    <property type="entry name" value="Acyl_CoA_acyltransferase"/>
</dbReference>
<dbReference type="InterPro" id="IPR050644">
    <property type="entry name" value="PG_Glycine_Bridge_Synth"/>
</dbReference>
<keyword evidence="3" id="KW-1185">Reference proteome</keyword>
<dbReference type="Proteomes" id="UP000199556">
    <property type="component" value="Unassembled WGS sequence"/>
</dbReference>
<dbReference type="InterPro" id="IPR038740">
    <property type="entry name" value="BioF2-like_GNAT_dom"/>
</dbReference>
<dbReference type="STRING" id="195064.SAMN05421721_10161"/>
<evidence type="ECO:0000313" key="3">
    <source>
        <dbReference type="Proteomes" id="UP000199556"/>
    </source>
</evidence>
<feature type="domain" description="BioF2-like acetyltransferase" evidence="1">
    <location>
        <begin position="163"/>
        <end position="295"/>
    </location>
</feature>
<dbReference type="SUPFAM" id="SSF55729">
    <property type="entry name" value="Acyl-CoA N-acyltransferases (Nat)"/>
    <property type="match status" value="2"/>
</dbReference>
<dbReference type="EMBL" id="FOUO01000001">
    <property type="protein sequence ID" value="SFM23939.1"/>
    <property type="molecule type" value="Genomic_DNA"/>
</dbReference>
<dbReference type="Gene3D" id="3.40.630.30">
    <property type="match status" value="1"/>
</dbReference>
<reference evidence="2 3" key="1">
    <citation type="submission" date="2016-10" db="EMBL/GenBank/DDBJ databases">
        <authorList>
            <person name="de Groot N.N."/>
        </authorList>
    </citation>
    <scope>NUCLEOTIDE SEQUENCE [LARGE SCALE GENOMIC DNA]</scope>
    <source>
        <strain evidence="2 3">DSM 4180</strain>
    </source>
</reference>